<protein>
    <submittedName>
        <fullName evidence="1">Uncharacterized protein</fullName>
    </submittedName>
</protein>
<accession>A0ACC0WJ40</accession>
<dbReference type="EMBL" id="CM047591">
    <property type="protein sequence ID" value="KAI9918675.1"/>
    <property type="molecule type" value="Genomic_DNA"/>
</dbReference>
<evidence type="ECO:0000313" key="1">
    <source>
        <dbReference type="EMBL" id="KAI9918675.1"/>
    </source>
</evidence>
<evidence type="ECO:0000313" key="2">
    <source>
        <dbReference type="Proteomes" id="UP001163321"/>
    </source>
</evidence>
<comment type="caution">
    <text evidence="1">The sequence shown here is derived from an EMBL/GenBank/DDBJ whole genome shotgun (WGS) entry which is preliminary data.</text>
</comment>
<keyword evidence="2" id="KW-1185">Reference proteome</keyword>
<organism evidence="1 2">
    <name type="scientific">Peronosclerospora sorghi</name>
    <dbReference type="NCBI Taxonomy" id="230839"/>
    <lineage>
        <taxon>Eukaryota</taxon>
        <taxon>Sar</taxon>
        <taxon>Stramenopiles</taxon>
        <taxon>Oomycota</taxon>
        <taxon>Peronosporomycetes</taxon>
        <taxon>Peronosporales</taxon>
        <taxon>Peronosporaceae</taxon>
        <taxon>Peronosclerospora</taxon>
    </lineage>
</organism>
<gene>
    <name evidence="1" type="ORF">PsorP6_012132</name>
</gene>
<name>A0ACC0WJ40_9STRA</name>
<sequence length="498" mass="55877">MTFLVFARQPSIDAEYNCSGSYTRIWGLTCKHAIHEMLVAQRPLQMSDVHTQWHIHCASPPLPTASQPCKDQLPDLLDQVAISFPALIDHHQATVVKKLANLSQQVPEVLKEPPSVRVKGRPRKKEDSTRREPSGFEYVEPPITKKKRRKVTRSACKQVGHRRDSQKCSMAEHVKKEKGNLDTEGKKEKEAEPHDAECTESHLPEKAKLLVKTPSTESICTVFVLSATRVEEKHSTFQRAIIPDLMYSSTLPSSLVACPSTPFAFPRPCPRLCPHRLPDDGIVDSLPLHFVLLETLDVVDDLRPPTKLTAFSKSSIHLAPDDPIIELCFTQKLSTCFRFRVRTVFDKTEATGRLFEPIQSHNDALDVAHATKQLVNLNLRREKGQISHIQRGGPSHGTLLLGKGVICFAIPVLTLGRPARESLLLITTWETFDRELTTTSASNFESDPNDSSTVSYTEVSSIEPEDFQDVPFPLSFVPFRVQFGRSTAMACTTQRHNR</sequence>
<dbReference type="Proteomes" id="UP001163321">
    <property type="component" value="Chromosome 12"/>
</dbReference>
<proteinExistence type="predicted"/>
<reference evidence="1 2" key="1">
    <citation type="journal article" date="2022" name="bioRxiv">
        <title>The genome of the oomycete Peronosclerospora sorghi, a cosmopolitan pathogen of maize and sorghum, is inflated with dispersed pseudogenes.</title>
        <authorList>
            <person name="Fletcher K."/>
            <person name="Martin F."/>
            <person name="Isakeit T."/>
            <person name="Cavanaugh K."/>
            <person name="Magill C."/>
            <person name="Michelmore R."/>
        </authorList>
    </citation>
    <scope>NUCLEOTIDE SEQUENCE [LARGE SCALE GENOMIC DNA]</scope>
    <source>
        <strain evidence="1">P6</strain>
    </source>
</reference>